<evidence type="ECO:0000313" key="2">
    <source>
        <dbReference type="EMBL" id="QQP39212.1"/>
    </source>
</evidence>
<sequence length="72" mass="8235">EDECLPPCTSAPIENNQETHEQPWASKDGQQLQSEELIQDLEMEEAEDIRADPVWVPPPPPHPLKWALVRPK</sequence>
<evidence type="ECO:0000256" key="1">
    <source>
        <dbReference type="SAM" id="MobiDB-lite"/>
    </source>
</evidence>
<feature type="non-terminal residue" evidence="2">
    <location>
        <position position="72"/>
    </location>
</feature>
<reference evidence="3" key="1">
    <citation type="submission" date="2021-01" db="EMBL/GenBank/DDBJ databases">
        <title>Caligus Genome Assembly.</title>
        <authorList>
            <person name="Gallardo-Escarate C."/>
        </authorList>
    </citation>
    <scope>NUCLEOTIDE SEQUENCE [LARGE SCALE GENOMIC DNA]</scope>
</reference>
<gene>
    <name evidence="2" type="ORF">FKW44_020023</name>
</gene>
<keyword evidence="3" id="KW-1185">Reference proteome</keyword>
<proteinExistence type="predicted"/>
<dbReference type="EMBL" id="CP045903">
    <property type="protein sequence ID" value="QQP39212.1"/>
    <property type="molecule type" value="Genomic_DNA"/>
</dbReference>
<evidence type="ECO:0000313" key="3">
    <source>
        <dbReference type="Proteomes" id="UP000595437"/>
    </source>
</evidence>
<dbReference type="Proteomes" id="UP000595437">
    <property type="component" value="Chromosome 14"/>
</dbReference>
<dbReference type="AlphaFoldDB" id="A0A7T8GWR0"/>
<organism evidence="2 3">
    <name type="scientific">Caligus rogercresseyi</name>
    <name type="common">Sea louse</name>
    <dbReference type="NCBI Taxonomy" id="217165"/>
    <lineage>
        <taxon>Eukaryota</taxon>
        <taxon>Metazoa</taxon>
        <taxon>Ecdysozoa</taxon>
        <taxon>Arthropoda</taxon>
        <taxon>Crustacea</taxon>
        <taxon>Multicrustacea</taxon>
        <taxon>Hexanauplia</taxon>
        <taxon>Copepoda</taxon>
        <taxon>Siphonostomatoida</taxon>
        <taxon>Caligidae</taxon>
        <taxon>Caligus</taxon>
    </lineage>
</organism>
<protein>
    <submittedName>
        <fullName evidence="2">Uncharacterized protein</fullName>
    </submittedName>
</protein>
<feature type="non-terminal residue" evidence="2">
    <location>
        <position position="1"/>
    </location>
</feature>
<feature type="region of interest" description="Disordered" evidence="1">
    <location>
        <begin position="1"/>
        <end position="31"/>
    </location>
</feature>
<name>A0A7T8GWR0_CALRO</name>
<accession>A0A7T8GWR0</accession>